<feature type="transmembrane region" description="Helical" evidence="6">
    <location>
        <begin position="183"/>
        <end position="203"/>
    </location>
</feature>
<keyword evidence="5" id="KW-0862">Zinc</keyword>
<feature type="transmembrane region" description="Helical" evidence="6">
    <location>
        <begin position="127"/>
        <end position="143"/>
    </location>
</feature>
<dbReference type="PANTHER" id="PTHR20855">
    <property type="entry name" value="ADIPOR/PROGESTIN RECEPTOR-RELATED"/>
    <property type="match status" value="1"/>
</dbReference>
<dbReference type="Pfam" id="PF03006">
    <property type="entry name" value="HlyIII"/>
    <property type="match status" value="1"/>
</dbReference>
<feature type="transmembrane region" description="Helical" evidence="6">
    <location>
        <begin position="97"/>
        <end position="115"/>
    </location>
</feature>
<reference evidence="7 8" key="1">
    <citation type="journal article" date="2018" name="Nat. Biotechnol.">
        <title>A standardized bacterial taxonomy based on genome phylogeny substantially revises the tree of life.</title>
        <authorList>
            <person name="Parks D.H."/>
            <person name="Chuvochina M."/>
            <person name="Waite D.W."/>
            <person name="Rinke C."/>
            <person name="Skarshewski A."/>
            <person name="Chaumeil P.A."/>
            <person name="Hugenholtz P."/>
        </authorList>
    </citation>
    <scope>NUCLEOTIDE SEQUENCE [LARGE SCALE GENOMIC DNA]</scope>
    <source>
        <strain evidence="7">UBA10707</strain>
    </source>
</reference>
<sequence>MYPGERFNCLSHLAGLFVMLSGSVHLLNNVINKGDPYRIAGVFVFSTTVTLLFITSSIYHGTREPRKAMWERLDHCSIYFVIAGTVTPFILRAGMNYQSWLLLSLIWTLSILGIYQQIRAAHGVAPSIWIYLALGWIGVISVLREWQFFSIGSLSFLLIGAMLYTIGTLFYSNRWQFRHAHGTWHLFVLGGAICHYFSIRFYVL</sequence>
<protein>
    <submittedName>
        <fullName evidence="7">Hemolysin D</fullName>
    </submittedName>
</protein>
<dbReference type="EMBL" id="DOEK01000047">
    <property type="protein sequence ID" value="HBP32051.1"/>
    <property type="molecule type" value="Genomic_DNA"/>
</dbReference>
<keyword evidence="3 6" id="KW-1133">Transmembrane helix</keyword>
<feature type="binding site" evidence="5">
    <location>
        <position position="60"/>
    </location>
    <ligand>
        <name>Zn(2+)</name>
        <dbReference type="ChEBI" id="CHEBI:29105"/>
    </ligand>
</feature>
<feature type="transmembrane region" description="Helical" evidence="6">
    <location>
        <begin position="7"/>
        <end position="27"/>
    </location>
</feature>
<evidence type="ECO:0000256" key="5">
    <source>
        <dbReference type="PIRSR" id="PIRSR604254-1"/>
    </source>
</evidence>
<evidence type="ECO:0000256" key="3">
    <source>
        <dbReference type="ARBA" id="ARBA00022989"/>
    </source>
</evidence>
<evidence type="ECO:0000256" key="6">
    <source>
        <dbReference type="SAM" id="Phobius"/>
    </source>
</evidence>
<feature type="binding site" evidence="5">
    <location>
        <position position="181"/>
    </location>
    <ligand>
        <name>Zn(2+)</name>
        <dbReference type="ChEBI" id="CHEBI:29105"/>
    </ligand>
</feature>
<dbReference type="GO" id="GO:0046872">
    <property type="term" value="F:metal ion binding"/>
    <property type="evidence" value="ECO:0007669"/>
    <property type="project" value="UniProtKB-KW"/>
</dbReference>
<dbReference type="PANTHER" id="PTHR20855:SF3">
    <property type="entry name" value="LD03007P"/>
    <property type="match status" value="1"/>
</dbReference>
<evidence type="ECO:0000256" key="4">
    <source>
        <dbReference type="ARBA" id="ARBA00023136"/>
    </source>
</evidence>
<evidence type="ECO:0000256" key="1">
    <source>
        <dbReference type="ARBA" id="ARBA00004141"/>
    </source>
</evidence>
<feature type="transmembrane region" description="Helical" evidence="6">
    <location>
        <begin position="39"/>
        <end position="61"/>
    </location>
</feature>
<gene>
    <name evidence="7" type="ORF">DD666_21905</name>
</gene>
<evidence type="ECO:0000313" key="8">
    <source>
        <dbReference type="Proteomes" id="UP000264036"/>
    </source>
</evidence>
<dbReference type="AlphaFoldDB" id="A0A356LN83"/>
<dbReference type="InterPro" id="IPR004254">
    <property type="entry name" value="AdipoR/HlyIII-related"/>
</dbReference>
<keyword evidence="4 6" id="KW-0472">Membrane</keyword>
<evidence type="ECO:0000313" key="7">
    <source>
        <dbReference type="EMBL" id="HBP32051.1"/>
    </source>
</evidence>
<feature type="transmembrane region" description="Helical" evidence="6">
    <location>
        <begin position="149"/>
        <end position="171"/>
    </location>
</feature>
<organism evidence="7 8">
    <name type="scientific">Advenella kashmirensis</name>
    <dbReference type="NCBI Taxonomy" id="310575"/>
    <lineage>
        <taxon>Bacteria</taxon>
        <taxon>Pseudomonadati</taxon>
        <taxon>Pseudomonadota</taxon>
        <taxon>Betaproteobacteria</taxon>
        <taxon>Burkholderiales</taxon>
        <taxon>Alcaligenaceae</taxon>
    </lineage>
</organism>
<evidence type="ECO:0000256" key="2">
    <source>
        <dbReference type="ARBA" id="ARBA00022692"/>
    </source>
</evidence>
<name>A0A356LN83_9BURK</name>
<accession>A0A356LN83</accession>
<comment type="caution">
    <text evidence="7">The sequence shown here is derived from an EMBL/GenBank/DDBJ whole genome shotgun (WGS) entry which is preliminary data.</text>
</comment>
<feature type="transmembrane region" description="Helical" evidence="6">
    <location>
        <begin position="73"/>
        <end position="91"/>
    </location>
</feature>
<dbReference type="Proteomes" id="UP000264036">
    <property type="component" value="Unassembled WGS sequence"/>
</dbReference>
<feature type="binding site" evidence="5">
    <location>
        <position position="185"/>
    </location>
    <ligand>
        <name>Zn(2+)</name>
        <dbReference type="ChEBI" id="CHEBI:29105"/>
    </ligand>
</feature>
<proteinExistence type="predicted"/>
<keyword evidence="2 6" id="KW-0812">Transmembrane</keyword>
<keyword evidence="5" id="KW-0479">Metal-binding</keyword>
<dbReference type="GO" id="GO:0016020">
    <property type="term" value="C:membrane"/>
    <property type="evidence" value="ECO:0007669"/>
    <property type="project" value="UniProtKB-SubCell"/>
</dbReference>
<comment type="subcellular location">
    <subcellularLocation>
        <location evidence="1">Membrane</location>
        <topology evidence="1">Multi-pass membrane protein</topology>
    </subcellularLocation>
</comment>